<feature type="compositionally biased region" description="Polar residues" evidence="1">
    <location>
        <begin position="792"/>
        <end position="808"/>
    </location>
</feature>
<feature type="non-terminal residue" evidence="2">
    <location>
        <position position="1"/>
    </location>
</feature>
<feature type="compositionally biased region" description="Polar residues" evidence="1">
    <location>
        <begin position="174"/>
        <end position="187"/>
    </location>
</feature>
<feature type="region of interest" description="Disordered" evidence="1">
    <location>
        <begin position="612"/>
        <end position="675"/>
    </location>
</feature>
<feature type="region of interest" description="Disordered" evidence="1">
    <location>
        <begin position="1"/>
        <end position="54"/>
    </location>
</feature>
<feature type="compositionally biased region" description="Basic and acidic residues" evidence="1">
    <location>
        <begin position="43"/>
        <end position="54"/>
    </location>
</feature>
<evidence type="ECO:0000313" key="2">
    <source>
        <dbReference type="EMBL" id="KAJ2845237.1"/>
    </source>
</evidence>
<protein>
    <submittedName>
        <fullName evidence="2">Uncharacterized protein</fullName>
    </submittedName>
</protein>
<feature type="compositionally biased region" description="Low complexity" evidence="1">
    <location>
        <begin position="234"/>
        <end position="267"/>
    </location>
</feature>
<gene>
    <name evidence="2" type="ORF">IWW36_004864</name>
</gene>
<reference evidence="2" key="1">
    <citation type="submission" date="2022-07" db="EMBL/GenBank/DDBJ databases">
        <title>Phylogenomic reconstructions and comparative analyses of Kickxellomycotina fungi.</title>
        <authorList>
            <person name="Reynolds N.K."/>
            <person name="Stajich J.E."/>
            <person name="Barry K."/>
            <person name="Grigoriev I.V."/>
            <person name="Crous P."/>
            <person name="Smith M.E."/>
        </authorList>
    </citation>
    <scope>NUCLEOTIDE SEQUENCE</scope>
    <source>
        <strain evidence="2">NRRL 1566</strain>
    </source>
</reference>
<feature type="region of interest" description="Disordered" evidence="1">
    <location>
        <begin position="172"/>
        <end position="191"/>
    </location>
</feature>
<feature type="compositionally biased region" description="Polar residues" evidence="1">
    <location>
        <begin position="220"/>
        <end position="233"/>
    </location>
</feature>
<dbReference type="EMBL" id="JANBUW010000854">
    <property type="protein sequence ID" value="KAJ2845237.1"/>
    <property type="molecule type" value="Genomic_DNA"/>
</dbReference>
<comment type="caution">
    <text evidence="2">The sequence shown here is derived from an EMBL/GenBank/DDBJ whole genome shotgun (WGS) entry which is preliminary data.</text>
</comment>
<feature type="compositionally biased region" description="Polar residues" evidence="1">
    <location>
        <begin position="630"/>
        <end position="664"/>
    </location>
</feature>
<dbReference type="OrthoDB" id="2123378at2759"/>
<dbReference type="Proteomes" id="UP001139887">
    <property type="component" value="Unassembled WGS sequence"/>
</dbReference>
<feature type="compositionally biased region" description="Polar residues" evidence="1">
    <location>
        <begin position="1"/>
        <end position="39"/>
    </location>
</feature>
<feature type="compositionally biased region" description="Polar residues" evidence="1">
    <location>
        <begin position="488"/>
        <end position="499"/>
    </location>
</feature>
<feature type="region of interest" description="Disordered" evidence="1">
    <location>
        <begin position="82"/>
        <end position="119"/>
    </location>
</feature>
<feature type="region of interest" description="Disordered" evidence="1">
    <location>
        <begin position="207"/>
        <end position="414"/>
    </location>
</feature>
<feature type="compositionally biased region" description="Polar residues" evidence="1">
    <location>
        <begin position="344"/>
        <end position="354"/>
    </location>
</feature>
<organism evidence="2 3">
    <name type="scientific">Coemansia brasiliensis</name>
    <dbReference type="NCBI Taxonomy" id="2650707"/>
    <lineage>
        <taxon>Eukaryota</taxon>
        <taxon>Fungi</taxon>
        <taxon>Fungi incertae sedis</taxon>
        <taxon>Zoopagomycota</taxon>
        <taxon>Kickxellomycotina</taxon>
        <taxon>Kickxellomycetes</taxon>
        <taxon>Kickxellales</taxon>
        <taxon>Kickxellaceae</taxon>
        <taxon>Coemansia</taxon>
    </lineage>
</organism>
<keyword evidence="3" id="KW-1185">Reference proteome</keyword>
<feature type="compositionally biased region" description="Polar residues" evidence="1">
    <location>
        <begin position="268"/>
        <end position="296"/>
    </location>
</feature>
<accession>A0A9W8IBB9</accession>
<evidence type="ECO:0000313" key="3">
    <source>
        <dbReference type="Proteomes" id="UP001139887"/>
    </source>
</evidence>
<feature type="compositionally biased region" description="Gly residues" evidence="1">
    <location>
        <begin position="818"/>
        <end position="837"/>
    </location>
</feature>
<proteinExistence type="predicted"/>
<feature type="region of interest" description="Disordered" evidence="1">
    <location>
        <begin position="740"/>
        <end position="848"/>
    </location>
</feature>
<evidence type="ECO:0000256" key="1">
    <source>
        <dbReference type="SAM" id="MobiDB-lite"/>
    </source>
</evidence>
<dbReference type="AlphaFoldDB" id="A0A9W8IBB9"/>
<feature type="region of interest" description="Disordered" evidence="1">
    <location>
        <begin position="439"/>
        <end position="588"/>
    </location>
</feature>
<sequence>QPDSYDSNGSFSSETAHLSPASVSTPASVTSYHTANGTFSDEPDSHHATEFNRDASVRIKVDPNTLHDSLYEDIFSDEDDGVVQMEPSFCHSGAGLSDSSQPPSPEKPQHIVSSSESIDMQSLSNAMAQTKLNDAPVASQTAISAFPVMISNMPSQPIVDSTSKPVRSIDQLKQETNGTKGNQQARASSPFMLRDSLYEMIMGRSNSRSSMSSIGSVNSNALSNTSTVNVSKEQQQQQQQQQQQASQPRSPTSPTSHTSHVSPTSTTFDESNASASQTAISSPTENTSFNTVIKSSAPQVPEAVPEEEAVPESLPPRPMLNPEDYSDSEGSSYSNSDDSHHGSHQNVGFDSHSSGPEVALRPTAASLFAPEQDGISEEPITAYATAETSPANAESTEPANSMHSTSSFRAGRIGRRLGRETVDLMLDEDTSSTAEKFDIMSSKMVESTELLGAPEEPMSKTSSEESSALEVSKLPSDVPLTREKRDQYLQTLISRNTMRGGSPNKRSAMALAMRSASPAPASASDAASSAGEDDSDWHSPSRTQTFRQRHLSKRSESGIDFSGTRSPSSSGLRDRVWDPESLQRPSSSLHIREALSVSGASINGRMRANTINDANSPEAEVSSAARKVSPSLSSLKTRNLVSSSPAKSLESHNASPKWSLSQHLKQSESRTRAMSTPIDAQPPLLRLESTAAEGSTVRSNASTARIGRVAALSQNFERQQDQSIPRVVIPMRTAAHYDPLDKGEAVSAPLNKNKHKYQRPATRSNSISSSHSAGGHGQATVASSGGKDKDTSSMPSGNSPASKGNNESPIDDNNADDGAGGDGSGGNNGAGNSGGNNGDDDSSSNGKP</sequence>
<feature type="compositionally biased region" description="Low complexity" evidence="1">
    <location>
        <begin position="506"/>
        <end position="530"/>
    </location>
</feature>
<feature type="compositionally biased region" description="Polar residues" evidence="1">
    <location>
        <begin position="386"/>
        <end position="408"/>
    </location>
</feature>
<name>A0A9W8IBB9_9FUNG</name>
<feature type="non-terminal residue" evidence="2">
    <location>
        <position position="848"/>
    </location>
</feature>
<feature type="compositionally biased region" description="Low complexity" evidence="1">
    <location>
        <begin position="207"/>
        <end position="219"/>
    </location>
</feature>